<evidence type="ECO:0000313" key="10">
    <source>
        <dbReference type="EMBL" id="GAA4071922.1"/>
    </source>
</evidence>
<dbReference type="EMBL" id="BAABDL010000085">
    <property type="protein sequence ID" value="GAA4071922.1"/>
    <property type="molecule type" value="Genomic_DNA"/>
</dbReference>
<proteinExistence type="inferred from homology"/>
<dbReference type="SUPFAM" id="SSF51219">
    <property type="entry name" value="TRAP-like"/>
    <property type="match status" value="1"/>
</dbReference>
<keyword evidence="5" id="KW-0805">Transcription regulation</keyword>
<evidence type="ECO:0000256" key="1">
    <source>
        <dbReference type="ARBA" id="ARBA00010027"/>
    </source>
</evidence>
<protein>
    <recommendedName>
        <fullName evidence="3">Transcription attenuation protein MtrB</fullName>
    </recommendedName>
    <alternativeName>
        <fullName evidence="8">Trp RNA-binding attenuation protein</fullName>
    </alternativeName>
    <alternativeName>
        <fullName evidence="7">Tryptophan RNA-binding attenuator protein</fullName>
    </alternativeName>
</protein>
<keyword evidence="11" id="KW-1185">Reference proteome</keyword>
<keyword evidence="4" id="KW-0694">RNA-binding</keyword>
<keyword evidence="6" id="KW-0804">Transcription</keyword>
<evidence type="ECO:0000256" key="5">
    <source>
        <dbReference type="ARBA" id="ARBA00023015"/>
    </source>
</evidence>
<gene>
    <name evidence="10" type="primary">mtrB</name>
    <name evidence="10" type="ORF">GCM10022410_16960</name>
</gene>
<evidence type="ECO:0000256" key="3">
    <source>
        <dbReference type="ARBA" id="ARBA00016308"/>
    </source>
</evidence>
<dbReference type="NCBIfam" id="NF009724">
    <property type="entry name" value="PRK13251.1"/>
    <property type="match status" value="1"/>
</dbReference>
<comment type="similarity">
    <text evidence="1">Belongs to the MtrB family.</text>
</comment>
<accession>A0ABP7VQT0</accession>
<sequence>MESEFLIIKAEENGVQVIGLTRGESTKFHHSEKLDAGELLIVQFTEHTSAIKIKGKATVQSRHGEIESFNSSEY</sequence>
<name>A0ABP7VQT0_9BACI</name>
<comment type="caution">
    <text evidence="10">The sequence shown here is derived from an EMBL/GenBank/DDBJ whole genome shotgun (WGS) entry which is preliminary data.</text>
</comment>
<evidence type="ECO:0000313" key="11">
    <source>
        <dbReference type="Proteomes" id="UP001501734"/>
    </source>
</evidence>
<evidence type="ECO:0000259" key="9">
    <source>
        <dbReference type="Pfam" id="PF02081"/>
    </source>
</evidence>
<evidence type="ECO:0000256" key="6">
    <source>
        <dbReference type="ARBA" id="ARBA00023163"/>
    </source>
</evidence>
<dbReference type="Proteomes" id="UP001501734">
    <property type="component" value="Unassembled WGS sequence"/>
</dbReference>
<evidence type="ECO:0000256" key="7">
    <source>
        <dbReference type="ARBA" id="ARBA00029615"/>
    </source>
</evidence>
<evidence type="ECO:0000256" key="4">
    <source>
        <dbReference type="ARBA" id="ARBA00022884"/>
    </source>
</evidence>
<dbReference type="PRINTS" id="PR00687">
    <property type="entry name" value="TRPRNAAP"/>
</dbReference>
<feature type="domain" description="Tryptophan RNA-binding attenuator protein" evidence="9">
    <location>
        <begin position="2"/>
        <end position="68"/>
    </location>
</feature>
<dbReference type="Gene3D" id="2.60.40.50">
    <property type="entry name" value="TRAP-like"/>
    <property type="match status" value="1"/>
</dbReference>
<evidence type="ECO:0000256" key="2">
    <source>
        <dbReference type="ARBA" id="ARBA00011104"/>
    </source>
</evidence>
<dbReference type="InterPro" id="IPR000824">
    <property type="entry name" value="MtrB"/>
</dbReference>
<comment type="subunit">
    <text evidence="2">Oligomer of 11 identical subunits arranged in doughnut-like structure.</text>
</comment>
<organism evidence="10 11">
    <name type="scientific">Amphibacillus indicireducens</name>
    <dbReference type="NCBI Taxonomy" id="1076330"/>
    <lineage>
        <taxon>Bacteria</taxon>
        <taxon>Bacillati</taxon>
        <taxon>Bacillota</taxon>
        <taxon>Bacilli</taxon>
        <taxon>Bacillales</taxon>
        <taxon>Bacillaceae</taxon>
        <taxon>Amphibacillus</taxon>
    </lineage>
</organism>
<dbReference type="InterPro" id="IPR016031">
    <property type="entry name" value="Trp_RNA-bd_attenuator-like_dom"/>
</dbReference>
<dbReference type="RefSeq" id="WP_344912187.1">
    <property type="nucleotide sequence ID" value="NZ_BAABDL010000085.1"/>
</dbReference>
<dbReference type="Pfam" id="PF02081">
    <property type="entry name" value="TrpBP"/>
    <property type="match status" value="1"/>
</dbReference>
<evidence type="ECO:0000256" key="8">
    <source>
        <dbReference type="ARBA" id="ARBA00033109"/>
    </source>
</evidence>
<dbReference type="InterPro" id="IPR023558">
    <property type="entry name" value="Trp_RNA-bd_attenuator_dom"/>
</dbReference>
<reference evidence="11" key="1">
    <citation type="journal article" date="2019" name="Int. J. Syst. Evol. Microbiol.">
        <title>The Global Catalogue of Microorganisms (GCM) 10K type strain sequencing project: providing services to taxonomists for standard genome sequencing and annotation.</title>
        <authorList>
            <consortium name="The Broad Institute Genomics Platform"/>
            <consortium name="The Broad Institute Genome Sequencing Center for Infectious Disease"/>
            <person name="Wu L."/>
            <person name="Ma J."/>
        </authorList>
    </citation>
    <scope>NUCLEOTIDE SEQUENCE [LARGE SCALE GENOMIC DNA]</scope>
    <source>
        <strain evidence="11">JCM 17250</strain>
    </source>
</reference>